<gene>
    <name evidence="2" type="ORF">PTE30175_05151</name>
</gene>
<accession>A0A5E4ZAQ4</accession>
<dbReference type="Proteomes" id="UP000414233">
    <property type="component" value="Unassembled WGS sequence"/>
</dbReference>
<feature type="transmembrane region" description="Helical" evidence="1">
    <location>
        <begin position="205"/>
        <end position="227"/>
    </location>
</feature>
<dbReference type="RefSeq" id="WP_150699888.1">
    <property type="nucleotide sequence ID" value="NZ_CABPRZ010000035.1"/>
</dbReference>
<evidence type="ECO:0000313" key="2">
    <source>
        <dbReference type="EMBL" id="VVE57928.1"/>
    </source>
</evidence>
<dbReference type="AlphaFoldDB" id="A0A5E4ZAQ4"/>
<evidence type="ECO:0000313" key="3">
    <source>
        <dbReference type="Proteomes" id="UP000414233"/>
    </source>
</evidence>
<feature type="transmembrane region" description="Helical" evidence="1">
    <location>
        <begin position="169"/>
        <end position="193"/>
    </location>
</feature>
<keyword evidence="3" id="KW-1185">Reference proteome</keyword>
<feature type="transmembrane region" description="Helical" evidence="1">
    <location>
        <begin position="60"/>
        <end position="82"/>
    </location>
</feature>
<dbReference type="EMBL" id="CABPRZ010000035">
    <property type="protein sequence ID" value="VVE57928.1"/>
    <property type="molecule type" value="Genomic_DNA"/>
</dbReference>
<dbReference type="OrthoDB" id="7066463at2"/>
<feature type="transmembrane region" description="Helical" evidence="1">
    <location>
        <begin position="137"/>
        <end position="157"/>
    </location>
</feature>
<keyword evidence="1" id="KW-0472">Membrane</keyword>
<sequence length="245" mass="27217">MEKDSKRLIEIAVAWCGPLFVLGYIVFWAILGHNVPPPNMMAMTPEQLVTGYYAKFQQDIAIGMIGCCVVGMLYLPWSLLLATRLRDEDGSLGITGLMEAAGGTLTAWVLAFCPAIWGACAVLANSIDPAIIKSMHVFAWVIYDCTFMITSVQLAGLGLHTVLNRKRNIFPAWAGWCAIAVGIIFLPLVLIPFVHEGPFTLAGTWNFYVVFGTWLFAFFCPYSYYMLKDLSRDNSTRETAFVHSH</sequence>
<evidence type="ECO:0000256" key="1">
    <source>
        <dbReference type="SAM" id="Phobius"/>
    </source>
</evidence>
<name>A0A5E4ZAQ4_9BURK</name>
<keyword evidence="1" id="KW-1133">Transmembrane helix</keyword>
<protein>
    <recommendedName>
        <fullName evidence="4">DUF998 domain-containing protein</fullName>
    </recommendedName>
</protein>
<feature type="transmembrane region" description="Helical" evidence="1">
    <location>
        <begin position="94"/>
        <end position="117"/>
    </location>
</feature>
<organism evidence="2 3">
    <name type="scientific">Pandoraea terrae</name>
    <dbReference type="NCBI Taxonomy" id="1537710"/>
    <lineage>
        <taxon>Bacteria</taxon>
        <taxon>Pseudomonadati</taxon>
        <taxon>Pseudomonadota</taxon>
        <taxon>Betaproteobacteria</taxon>
        <taxon>Burkholderiales</taxon>
        <taxon>Burkholderiaceae</taxon>
        <taxon>Pandoraea</taxon>
    </lineage>
</organism>
<feature type="transmembrane region" description="Helical" evidence="1">
    <location>
        <begin position="12"/>
        <end position="31"/>
    </location>
</feature>
<keyword evidence="1" id="KW-0812">Transmembrane</keyword>
<evidence type="ECO:0008006" key="4">
    <source>
        <dbReference type="Google" id="ProtNLM"/>
    </source>
</evidence>
<proteinExistence type="predicted"/>
<reference evidence="2 3" key="1">
    <citation type="submission" date="2019-08" db="EMBL/GenBank/DDBJ databases">
        <authorList>
            <person name="Peeters C."/>
        </authorList>
    </citation>
    <scope>NUCLEOTIDE SEQUENCE [LARGE SCALE GENOMIC DNA]</scope>
    <source>
        <strain evidence="2 3">LMG 30175</strain>
    </source>
</reference>